<dbReference type="PROSITE" id="PS51688">
    <property type="entry name" value="ICA"/>
    <property type="match status" value="1"/>
</dbReference>
<keyword evidence="3" id="KW-1185">Reference proteome</keyword>
<dbReference type="InterPro" id="IPR030392">
    <property type="entry name" value="S74_ICA"/>
</dbReference>
<evidence type="ECO:0000259" key="1">
    <source>
        <dbReference type="PROSITE" id="PS51688"/>
    </source>
</evidence>
<dbReference type="KEGG" id="ent:Ent638_2216"/>
<protein>
    <recommendedName>
        <fullName evidence="1">Peptidase S74 domain-containing protein</fullName>
    </recommendedName>
</protein>
<name>A0A9J9GGP1_ENT38</name>
<reference evidence="3" key="1">
    <citation type="journal article" date="2010" name="PLoS Genet.">
        <title>Genome sequence of the plant growth promoting endophytic bacterium Enterobacter sp. 638.</title>
        <authorList>
            <person name="Taghavi S."/>
            <person name="van der Lelie D."/>
            <person name="Hoffman A."/>
            <person name="Zhang Y.B."/>
            <person name="Walla M.D."/>
            <person name="Vangronsveld J."/>
            <person name="Newman L."/>
            <person name="Monchy S."/>
        </authorList>
    </citation>
    <scope>NUCLEOTIDE SEQUENCE [LARGE SCALE GENOMIC DNA]</scope>
    <source>
        <strain evidence="3">638</strain>
    </source>
</reference>
<accession>A0A9J9GGP1</accession>
<gene>
    <name evidence="2" type="ordered locus">Ent638_2216</name>
</gene>
<evidence type="ECO:0000313" key="3">
    <source>
        <dbReference type="Proteomes" id="UP000000230"/>
    </source>
</evidence>
<dbReference type="Proteomes" id="UP000000230">
    <property type="component" value="Chromosome"/>
</dbReference>
<dbReference type="AlphaFoldDB" id="A0A9J9GGP1"/>
<organism evidence="2 3">
    <name type="scientific">Enterobacter sp. (strain 638)</name>
    <dbReference type="NCBI Taxonomy" id="399742"/>
    <lineage>
        <taxon>Bacteria</taxon>
        <taxon>Pseudomonadati</taxon>
        <taxon>Pseudomonadota</taxon>
        <taxon>Gammaproteobacteria</taxon>
        <taxon>Enterobacterales</taxon>
        <taxon>Enterobacteriaceae</taxon>
        <taxon>Enterobacter</taxon>
    </lineage>
</organism>
<feature type="domain" description="Peptidase S74" evidence="1">
    <location>
        <begin position="316"/>
        <end position="416"/>
    </location>
</feature>
<dbReference type="OrthoDB" id="6683604at2"/>
<sequence length="423" mass="43818">MSAGTITLTNGSAIVAGAGTSFSTELTAGDFIVTVVGGVSYTLPVKTVGSNSQVELVSNFTGPTQSGAAWYAVPRVALNMVTAAMVTQNTEALRGLNYDKQNWQQLFSGTGIITVRLPDNSTYTGPSWNSFTTVLEGKAAKGANADITSLSGLTTALTVAQGGTGGTTASAARDALGVQYGNSSGTVAQGNDVRLGTVNNKSGGVISGAVEITPPVDPSGNAASLTVQQGKNNTGDTMGNALQMSVANGYNPNAGFYVNSIRGYWYSGSWQLGGARGGGANLQSVVLGIKGDSSSPTVSWSFNANGQATGTWVNNSDQRIKTDIVIIPSPLAAMKKLRGYSWRRLDSGVTGFGFIAQEVQEVFPDAVNNFGQVMTMEDGSKVENVLSVDTTGVSAALHHEAILALMDKVDLLNIQVMELMEQK</sequence>
<proteinExistence type="predicted"/>
<dbReference type="EMBL" id="CP000653">
    <property type="protein sequence ID" value="ABP60890.1"/>
    <property type="molecule type" value="Genomic_DNA"/>
</dbReference>
<dbReference type="RefSeq" id="WP_012017605.1">
    <property type="nucleotide sequence ID" value="NC_009436.1"/>
</dbReference>
<evidence type="ECO:0000313" key="2">
    <source>
        <dbReference type="EMBL" id="ABP60890.1"/>
    </source>
</evidence>
<dbReference type="Pfam" id="PF13884">
    <property type="entry name" value="Peptidase_S74"/>
    <property type="match status" value="1"/>
</dbReference>